<dbReference type="AlphaFoldDB" id="A0A6A5VXA1"/>
<keyword evidence="2" id="KW-1185">Reference proteome</keyword>
<dbReference type="Proteomes" id="UP000799779">
    <property type="component" value="Unassembled WGS sequence"/>
</dbReference>
<gene>
    <name evidence="1" type="ORF">P154DRAFT_625525</name>
</gene>
<sequence length="505" mass="58093">MNALPDDLLIQIFSIFCFHCHHPSQFPHSDSHDVRTNKQTLAYLSRTSRDLQKIAQPILYHYFATGNLQKETKIYQGHDGVERQFPEPDFLPQFLRTMIQRPDLASRIVAMQMVHDNTLAGYAGLTQTIQSLIKYSTSNNLLTEPSLPDDWLDGRFSEWRFEGQRSSLRRWLITLALVLSPRLRSLLLAIDHDAEFTYTLGESPHPKLLSLRTLGLMRHQYDYHFTELEYLYAAAPNLETIYACDAAGWSANAPDSNHGSFENGFEYDLQLPNLRKLALSGLIPSNLGSLLPCLPNLEDLEYYWDRYELVSFDLLDMLQPVEETLRRLCISFLPEWVEGLPDLDGKIPPDVPSPHWYQPPEIDYEPIKTLAEFKRLSDLTIDCRSIYRETDRDSPDRLTNLLPVTIRRLRISYLYRGMFLSLSSLGSDASQRFPNLEQVTIGVVQRADPKYQHEIDNIGALREVFEARGIEFKVEKDQFGPDPTMMIPGAVVRSQLISLPGYRPK</sequence>
<proteinExistence type="predicted"/>
<dbReference type="EMBL" id="ML977712">
    <property type="protein sequence ID" value="KAF1993328.1"/>
    <property type="molecule type" value="Genomic_DNA"/>
</dbReference>
<dbReference type="OrthoDB" id="2520703at2759"/>
<organism evidence="1 2">
    <name type="scientific">Amniculicola lignicola CBS 123094</name>
    <dbReference type="NCBI Taxonomy" id="1392246"/>
    <lineage>
        <taxon>Eukaryota</taxon>
        <taxon>Fungi</taxon>
        <taxon>Dikarya</taxon>
        <taxon>Ascomycota</taxon>
        <taxon>Pezizomycotina</taxon>
        <taxon>Dothideomycetes</taxon>
        <taxon>Pleosporomycetidae</taxon>
        <taxon>Pleosporales</taxon>
        <taxon>Amniculicolaceae</taxon>
        <taxon>Amniculicola</taxon>
    </lineage>
</organism>
<accession>A0A6A5VXA1</accession>
<evidence type="ECO:0008006" key="3">
    <source>
        <dbReference type="Google" id="ProtNLM"/>
    </source>
</evidence>
<protein>
    <recommendedName>
        <fullName evidence="3">F-box domain-containing protein</fullName>
    </recommendedName>
</protein>
<dbReference type="Gene3D" id="3.80.10.10">
    <property type="entry name" value="Ribonuclease Inhibitor"/>
    <property type="match status" value="1"/>
</dbReference>
<evidence type="ECO:0000313" key="1">
    <source>
        <dbReference type="EMBL" id="KAF1993328.1"/>
    </source>
</evidence>
<evidence type="ECO:0000313" key="2">
    <source>
        <dbReference type="Proteomes" id="UP000799779"/>
    </source>
</evidence>
<dbReference type="InterPro" id="IPR032675">
    <property type="entry name" value="LRR_dom_sf"/>
</dbReference>
<name>A0A6A5VXA1_9PLEO</name>
<reference evidence="1" key="1">
    <citation type="journal article" date="2020" name="Stud. Mycol.">
        <title>101 Dothideomycetes genomes: a test case for predicting lifestyles and emergence of pathogens.</title>
        <authorList>
            <person name="Haridas S."/>
            <person name="Albert R."/>
            <person name="Binder M."/>
            <person name="Bloem J."/>
            <person name="Labutti K."/>
            <person name="Salamov A."/>
            <person name="Andreopoulos B."/>
            <person name="Baker S."/>
            <person name="Barry K."/>
            <person name="Bills G."/>
            <person name="Bluhm B."/>
            <person name="Cannon C."/>
            <person name="Castanera R."/>
            <person name="Culley D."/>
            <person name="Daum C."/>
            <person name="Ezra D."/>
            <person name="Gonzalez J."/>
            <person name="Henrissat B."/>
            <person name="Kuo A."/>
            <person name="Liang C."/>
            <person name="Lipzen A."/>
            <person name="Lutzoni F."/>
            <person name="Magnuson J."/>
            <person name="Mondo S."/>
            <person name="Nolan M."/>
            <person name="Ohm R."/>
            <person name="Pangilinan J."/>
            <person name="Park H.-J."/>
            <person name="Ramirez L."/>
            <person name="Alfaro M."/>
            <person name="Sun H."/>
            <person name="Tritt A."/>
            <person name="Yoshinaga Y."/>
            <person name="Zwiers L.-H."/>
            <person name="Turgeon B."/>
            <person name="Goodwin S."/>
            <person name="Spatafora J."/>
            <person name="Crous P."/>
            <person name="Grigoriev I."/>
        </authorList>
    </citation>
    <scope>NUCLEOTIDE SEQUENCE</scope>
    <source>
        <strain evidence="1">CBS 123094</strain>
    </source>
</reference>